<comment type="caution">
    <text evidence="4">The sequence shown here is derived from an EMBL/GenBank/DDBJ whole genome shotgun (WGS) entry which is preliminary data.</text>
</comment>
<dbReference type="Pfam" id="PF04333">
    <property type="entry name" value="MlaA"/>
    <property type="match status" value="1"/>
</dbReference>
<dbReference type="PANTHER" id="PTHR30035">
    <property type="entry name" value="LIPOPROTEIN VACJ-RELATED"/>
    <property type="match status" value="1"/>
</dbReference>
<evidence type="ECO:0008006" key="6">
    <source>
        <dbReference type="Google" id="ProtNLM"/>
    </source>
</evidence>
<evidence type="ECO:0000313" key="5">
    <source>
        <dbReference type="Proteomes" id="UP000652430"/>
    </source>
</evidence>
<keyword evidence="5" id="KW-1185">Reference proteome</keyword>
<gene>
    <name evidence="4" type="ORF">GCM10008023_00020</name>
</gene>
<sequence>MAGVNAKAFEATQTIDQALVGPVALAYKRVLPSPVRSGLRNFLYNLHEPDVFVNYLLQLKPGKAVETLGRFALNSTLGVGGLVDVAKRRPFKLPRRPNGFADTFGIYGIKNGPFLYVPLIGPTTLRDLVGGMLDRFVLPVAVGSPFNQLAFSVPVGVLSTLDHRAEFDDQLHVLHDGVADPYATSRDFYLRRRQQEIDHIRGKAAQSPSTPPADAAAHVDAVQTPSAQTLVAPGDRDGQTTKTGDGA</sequence>
<comment type="similarity">
    <text evidence="1">Belongs to the MlaA family.</text>
</comment>
<keyword evidence="2" id="KW-0732">Signal</keyword>
<dbReference type="Proteomes" id="UP000652430">
    <property type="component" value="Unassembled WGS sequence"/>
</dbReference>
<name>A0ABQ3LAB5_9SPHN</name>
<feature type="compositionally biased region" description="Low complexity" evidence="3">
    <location>
        <begin position="212"/>
        <end position="222"/>
    </location>
</feature>
<evidence type="ECO:0000256" key="1">
    <source>
        <dbReference type="ARBA" id="ARBA00010634"/>
    </source>
</evidence>
<dbReference type="InterPro" id="IPR007428">
    <property type="entry name" value="MlaA"/>
</dbReference>
<evidence type="ECO:0000256" key="3">
    <source>
        <dbReference type="SAM" id="MobiDB-lite"/>
    </source>
</evidence>
<organism evidence="4 5">
    <name type="scientific">Sphingomonas glacialis</name>
    <dbReference type="NCBI Taxonomy" id="658225"/>
    <lineage>
        <taxon>Bacteria</taxon>
        <taxon>Pseudomonadati</taxon>
        <taxon>Pseudomonadota</taxon>
        <taxon>Alphaproteobacteria</taxon>
        <taxon>Sphingomonadales</taxon>
        <taxon>Sphingomonadaceae</taxon>
        <taxon>Sphingomonas</taxon>
    </lineage>
</organism>
<accession>A0ABQ3LAB5</accession>
<proteinExistence type="inferred from homology"/>
<dbReference type="PANTHER" id="PTHR30035:SF3">
    <property type="entry name" value="INTERMEMBRANE PHOSPHOLIPID TRANSPORT SYSTEM LIPOPROTEIN MLAA"/>
    <property type="match status" value="1"/>
</dbReference>
<dbReference type="PRINTS" id="PR01805">
    <property type="entry name" value="VACJLIPOPROT"/>
</dbReference>
<evidence type="ECO:0000256" key="2">
    <source>
        <dbReference type="ARBA" id="ARBA00022729"/>
    </source>
</evidence>
<protein>
    <recommendedName>
        <fullName evidence="6">VacJ family lipoprotein</fullName>
    </recommendedName>
</protein>
<dbReference type="EMBL" id="BNAQ01000001">
    <property type="protein sequence ID" value="GHH06767.1"/>
    <property type="molecule type" value="Genomic_DNA"/>
</dbReference>
<evidence type="ECO:0000313" key="4">
    <source>
        <dbReference type="EMBL" id="GHH06767.1"/>
    </source>
</evidence>
<reference evidence="5" key="1">
    <citation type="journal article" date="2019" name="Int. J. Syst. Evol. Microbiol.">
        <title>The Global Catalogue of Microorganisms (GCM) 10K type strain sequencing project: providing services to taxonomists for standard genome sequencing and annotation.</title>
        <authorList>
            <consortium name="The Broad Institute Genomics Platform"/>
            <consortium name="The Broad Institute Genome Sequencing Center for Infectious Disease"/>
            <person name="Wu L."/>
            <person name="Ma J."/>
        </authorList>
    </citation>
    <scope>NUCLEOTIDE SEQUENCE [LARGE SCALE GENOMIC DNA]</scope>
    <source>
        <strain evidence="5">CGMCC 1.8957</strain>
    </source>
</reference>
<feature type="region of interest" description="Disordered" evidence="3">
    <location>
        <begin position="201"/>
        <end position="247"/>
    </location>
</feature>